<dbReference type="Proteomes" id="UP000887575">
    <property type="component" value="Unassembled WGS sequence"/>
</dbReference>
<comment type="similarity">
    <text evidence="2 6">Belongs to the MIP/aquaporin (TC 1.A.8) family.</text>
</comment>
<evidence type="ECO:0000256" key="2">
    <source>
        <dbReference type="ARBA" id="ARBA00006175"/>
    </source>
</evidence>
<evidence type="ECO:0000256" key="5">
    <source>
        <dbReference type="ARBA" id="ARBA00023136"/>
    </source>
</evidence>
<keyword evidence="3 6" id="KW-0812">Transmembrane</keyword>
<proteinExistence type="inferred from homology"/>
<evidence type="ECO:0000256" key="4">
    <source>
        <dbReference type="ARBA" id="ARBA00022989"/>
    </source>
</evidence>
<keyword evidence="8" id="KW-1185">Reference proteome</keyword>
<dbReference type="InterPro" id="IPR000425">
    <property type="entry name" value="MIP"/>
</dbReference>
<evidence type="ECO:0000313" key="9">
    <source>
        <dbReference type="WBParaSite" id="MBELARI_LOCUS4653"/>
    </source>
</evidence>
<evidence type="ECO:0000256" key="3">
    <source>
        <dbReference type="ARBA" id="ARBA00022692"/>
    </source>
</evidence>
<evidence type="ECO:0008006" key="10">
    <source>
        <dbReference type="Google" id="ProtNLM"/>
    </source>
</evidence>
<feature type="transmembrane region" description="Helical" evidence="7">
    <location>
        <begin position="294"/>
        <end position="314"/>
    </location>
</feature>
<dbReference type="GO" id="GO:0015267">
    <property type="term" value="F:channel activity"/>
    <property type="evidence" value="ECO:0007669"/>
    <property type="project" value="InterPro"/>
</dbReference>
<evidence type="ECO:0000256" key="1">
    <source>
        <dbReference type="ARBA" id="ARBA00004141"/>
    </source>
</evidence>
<dbReference type="InterPro" id="IPR034294">
    <property type="entry name" value="Aquaporin_transptr"/>
</dbReference>
<dbReference type="SUPFAM" id="SSF81338">
    <property type="entry name" value="Aquaporin-like"/>
    <property type="match status" value="1"/>
</dbReference>
<evidence type="ECO:0000313" key="8">
    <source>
        <dbReference type="Proteomes" id="UP000887575"/>
    </source>
</evidence>
<feature type="transmembrane region" description="Helical" evidence="7">
    <location>
        <begin position="72"/>
        <end position="92"/>
    </location>
</feature>
<accession>A0AAF3J9E4</accession>
<dbReference type="WBParaSite" id="MBELARI_LOCUS4653">
    <property type="protein sequence ID" value="MBELARI_LOCUS4653"/>
    <property type="gene ID" value="MBELARI_LOCUS4653"/>
</dbReference>
<sequence>MNNHLYPSVDEQTRFLSDPTSYYGTYPATIEPIYRPPLIGKDSYRPQIVLRPSNSFPSDTSSKAVTCLSASLSIISPLMAEFVSVFVTLFVFNHLDTELAVMHTASLNRSSILALTHAVCFAVFASAFKTVHLSPAVTLTHLLTGSTSQLFCLLIVPTQFLAGFLAVIANVNLRSASSLPPPPSLKHDLSIPWTNAAYQLIISQMIGSFLICSSHVSSFGVRREDDNHNGFILSRFRISALLNPAVPLFLATAIASFLSLIQSSVPCCPLQAFSLCAYRFVDNFADHSFTSHHIYWIGPIVGSLLACAICKFLLSPKYFMDRNSDI</sequence>
<comment type="subcellular location">
    <subcellularLocation>
        <location evidence="1">Membrane</location>
        <topology evidence="1">Multi-pass membrane protein</topology>
    </subcellularLocation>
</comment>
<evidence type="ECO:0000256" key="6">
    <source>
        <dbReference type="RuleBase" id="RU000477"/>
    </source>
</evidence>
<dbReference type="InterPro" id="IPR023271">
    <property type="entry name" value="Aquaporin-like"/>
</dbReference>
<protein>
    <recommendedName>
        <fullName evidence="10">Aquaporin</fullName>
    </recommendedName>
</protein>
<organism evidence="8 9">
    <name type="scientific">Mesorhabditis belari</name>
    <dbReference type="NCBI Taxonomy" id="2138241"/>
    <lineage>
        <taxon>Eukaryota</taxon>
        <taxon>Metazoa</taxon>
        <taxon>Ecdysozoa</taxon>
        <taxon>Nematoda</taxon>
        <taxon>Chromadorea</taxon>
        <taxon>Rhabditida</taxon>
        <taxon>Rhabditina</taxon>
        <taxon>Rhabditomorpha</taxon>
        <taxon>Rhabditoidea</taxon>
        <taxon>Rhabditidae</taxon>
        <taxon>Mesorhabditinae</taxon>
        <taxon>Mesorhabditis</taxon>
    </lineage>
</organism>
<dbReference type="Gene3D" id="1.20.1080.10">
    <property type="entry name" value="Glycerol uptake facilitator protein"/>
    <property type="match status" value="1"/>
</dbReference>
<dbReference type="Pfam" id="PF00230">
    <property type="entry name" value="MIP"/>
    <property type="match status" value="1"/>
</dbReference>
<reference evidence="9" key="1">
    <citation type="submission" date="2024-02" db="UniProtKB">
        <authorList>
            <consortium name="WormBaseParasite"/>
        </authorList>
    </citation>
    <scope>IDENTIFICATION</scope>
</reference>
<dbReference type="PRINTS" id="PR00783">
    <property type="entry name" value="MINTRINSICP"/>
</dbReference>
<feature type="transmembrane region" description="Helical" evidence="7">
    <location>
        <begin position="151"/>
        <end position="176"/>
    </location>
</feature>
<name>A0AAF3J9E4_9BILA</name>
<dbReference type="PANTHER" id="PTHR19139">
    <property type="entry name" value="AQUAPORIN TRANSPORTER"/>
    <property type="match status" value="1"/>
</dbReference>
<feature type="transmembrane region" description="Helical" evidence="7">
    <location>
        <begin position="112"/>
        <end position="131"/>
    </location>
</feature>
<dbReference type="GO" id="GO:0005886">
    <property type="term" value="C:plasma membrane"/>
    <property type="evidence" value="ECO:0007669"/>
    <property type="project" value="TreeGrafter"/>
</dbReference>
<keyword evidence="6" id="KW-0813">Transport</keyword>
<dbReference type="AlphaFoldDB" id="A0AAF3J9E4"/>
<keyword evidence="4 7" id="KW-1133">Transmembrane helix</keyword>
<keyword evidence="5 7" id="KW-0472">Membrane</keyword>
<dbReference type="PANTHER" id="PTHR19139:SF199">
    <property type="entry name" value="MIP17260P"/>
    <property type="match status" value="1"/>
</dbReference>
<evidence type="ECO:0000256" key="7">
    <source>
        <dbReference type="SAM" id="Phobius"/>
    </source>
</evidence>
<feature type="transmembrane region" description="Helical" evidence="7">
    <location>
        <begin position="240"/>
        <end position="261"/>
    </location>
</feature>